<dbReference type="RefSeq" id="XP_066697487.1">
    <property type="nucleotide sequence ID" value="XM_066845089.1"/>
</dbReference>
<gene>
    <name evidence="1" type="ORF">PG986_008867</name>
</gene>
<dbReference type="InterPro" id="IPR025213">
    <property type="entry name" value="Sim4_Fta2"/>
</dbReference>
<comment type="caution">
    <text evidence="1">The sequence shown here is derived from an EMBL/GenBank/DDBJ whole genome shotgun (WGS) entry which is preliminary data.</text>
</comment>
<evidence type="ECO:0000313" key="2">
    <source>
        <dbReference type="Proteomes" id="UP001391051"/>
    </source>
</evidence>
<dbReference type="GeneID" id="92078151"/>
<dbReference type="EMBL" id="JAQQWE010000006">
    <property type="protein sequence ID" value="KAK7947981.1"/>
    <property type="molecule type" value="Genomic_DNA"/>
</dbReference>
<sequence length="345" mass="39868">MLEFDVACIPEPKIHQFDTGGGPLSIDFIEKLGRGLHAHVWKVCINGNIYALKLFTHFKDATPKPLREKIVGNAEQWLYFHPFPNECRAFARLKEFGQEHLAIQCYGWIEMDESHHAFMDTQIDKYGWPEEYFGKRKRYAIVKELVDFPTDKSCAHEDMLRMLTSPKVVKMAFGGMKIMHDLGIFIGDVKHNNVAGGKHIDFSRARTAPHPALPKNFTDDPFTWSSYGGPDRDAMYFEELVHGKGGWNDHFPNNKIWDRLFPSPHYIGKPRSSKGLSYDTLLDKCIDYRWPGRPELFTYEKAKKLLRHVTDSARKPEGSEQSENRGYPKRLEICKLCKDRYEGAP</sequence>
<keyword evidence="2" id="KW-1185">Reference proteome</keyword>
<dbReference type="Pfam" id="PF13095">
    <property type="entry name" value="FTA2"/>
    <property type="match status" value="1"/>
</dbReference>
<organism evidence="1 2">
    <name type="scientific">Apiospora aurea</name>
    <dbReference type="NCBI Taxonomy" id="335848"/>
    <lineage>
        <taxon>Eukaryota</taxon>
        <taxon>Fungi</taxon>
        <taxon>Dikarya</taxon>
        <taxon>Ascomycota</taxon>
        <taxon>Pezizomycotina</taxon>
        <taxon>Sordariomycetes</taxon>
        <taxon>Xylariomycetidae</taxon>
        <taxon>Amphisphaeriales</taxon>
        <taxon>Apiosporaceae</taxon>
        <taxon>Apiospora</taxon>
    </lineage>
</organism>
<dbReference type="Proteomes" id="UP001391051">
    <property type="component" value="Unassembled WGS sequence"/>
</dbReference>
<reference evidence="1 2" key="1">
    <citation type="submission" date="2023-01" db="EMBL/GenBank/DDBJ databases">
        <title>Analysis of 21 Apiospora genomes using comparative genomics revels a genus with tremendous synthesis potential of carbohydrate active enzymes and secondary metabolites.</title>
        <authorList>
            <person name="Sorensen T."/>
        </authorList>
    </citation>
    <scope>NUCLEOTIDE SEQUENCE [LARGE SCALE GENOMIC DNA]</scope>
    <source>
        <strain evidence="1 2">CBS 24483</strain>
    </source>
</reference>
<protein>
    <submittedName>
        <fullName evidence="1">Kinetochore sim4 complex subunit FTA2 domain-containing protein</fullName>
    </submittedName>
</protein>
<accession>A0ABR1Q799</accession>
<name>A0ABR1Q799_9PEZI</name>
<evidence type="ECO:0000313" key="1">
    <source>
        <dbReference type="EMBL" id="KAK7947981.1"/>
    </source>
</evidence>
<proteinExistence type="predicted"/>
<dbReference type="InterPro" id="IPR011009">
    <property type="entry name" value="Kinase-like_dom_sf"/>
</dbReference>
<dbReference type="SUPFAM" id="SSF56112">
    <property type="entry name" value="Protein kinase-like (PK-like)"/>
    <property type="match status" value="1"/>
</dbReference>